<dbReference type="NCBIfam" id="TIGR01066">
    <property type="entry name" value="rplM_bact"/>
    <property type="match status" value="1"/>
</dbReference>
<dbReference type="PANTHER" id="PTHR11545:SF2">
    <property type="entry name" value="LARGE RIBOSOMAL SUBUNIT PROTEIN UL13M"/>
    <property type="match status" value="1"/>
</dbReference>
<gene>
    <name evidence="5" type="primary">rplM</name>
    <name evidence="6" type="ORF">DRP53_10230</name>
</gene>
<dbReference type="InterPro" id="IPR036899">
    <property type="entry name" value="Ribosomal_uL13_sf"/>
</dbReference>
<accession>A0A660SFA6</accession>
<evidence type="ECO:0000256" key="4">
    <source>
        <dbReference type="ARBA" id="ARBA00035201"/>
    </source>
</evidence>
<evidence type="ECO:0000313" key="7">
    <source>
        <dbReference type="Proteomes" id="UP000268469"/>
    </source>
</evidence>
<comment type="function">
    <text evidence="5">This protein is one of the early assembly proteins of the 50S ribosomal subunit, although it is not seen to bind rRNA by itself. It is important during the early stages of 50S assembly.</text>
</comment>
<dbReference type="HAMAP" id="MF_01366">
    <property type="entry name" value="Ribosomal_uL13"/>
    <property type="match status" value="1"/>
</dbReference>
<dbReference type="Proteomes" id="UP000268469">
    <property type="component" value="Unassembled WGS sequence"/>
</dbReference>
<dbReference type="EMBL" id="QNBE01000139">
    <property type="protein sequence ID" value="RKX68680.1"/>
    <property type="molecule type" value="Genomic_DNA"/>
</dbReference>
<comment type="similarity">
    <text evidence="1 5">Belongs to the universal ribosomal protein uL13 family.</text>
</comment>
<dbReference type="GO" id="GO:0022625">
    <property type="term" value="C:cytosolic large ribosomal subunit"/>
    <property type="evidence" value="ECO:0007669"/>
    <property type="project" value="TreeGrafter"/>
</dbReference>
<reference evidence="6 7" key="1">
    <citation type="submission" date="2018-06" db="EMBL/GenBank/DDBJ databases">
        <title>Extensive metabolic versatility and redundancy in microbially diverse, dynamic hydrothermal sediments.</title>
        <authorList>
            <person name="Dombrowski N."/>
            <person name="Teske A."/>
            <person name="Baker B.J."/>
        </authorList>
    </citation>
    <scope>NUCLEOTIDE SEQUENCE [LARGE SCALE GENOMIC DNA]</scope>
    <source>
        <strain evidence="6">B36_G15</strain>
    </source>
</reference>
<dbReference type="PANTHER" id="PTHR11545">
    <property type="entry name" value="RIBOSOMAL PROTEIN L13"/>
    <property type="match status" value="1"/>
</dbReference>
<comment type="caution">
    <text evidence="6">The sequence shown here is derived from an EMBL/GenBank/DDBJ whole genome shotgun (WGS) entry which is preliminary data.</text>
</comment>
<proteinExistence type="inferred from homology"/>
<organism evidence="6 7">
    <name type="scientific">candidate division WOR-3 bacterium</name>
    <dbReference type="NCBI Taxonomy" id="2052148"/>
    <lineage>
        <taxon>Bacteria</taxon>
        <taxon>Bacteria division WOR-3</taxon>
    </lineage>
</organism>
<keyword evidence="2 5" id="KW-0689">Ribosomal protein</keyword>
<evidence type="ECO:0000256" key="1">
    <source>
        <dbReference type="ARBA" id="ARBA00006227"/>
    </source>
</evidence>
<evidence type="ECO:0000256" key="5">
    <source>
        <dbReference type="HAMAP-Rule" id="MF_01366"/>
    </source>
</evidence>
<dbReference type="Gene3D" id="3.90.1180.10">
    <property type="entry name" value="Ribosomal protein L13"/>
    <property type="match status" value="1"/>
</dbReference>
<evidence type="ECO:0000256" key="3">
    <source>
        <dbReference type="ARBA" id="ARBA00023274"/>
    </source>
</evidence>
<dbReference type="GO" id="GO:0003735">
    <property type="term" value="F:structural constituent of ribosome"/>
    <property type="evidence" value="ECO:0007669"/>
    <property type="project" value="InterPro"/>
</dbReference>
<dbReference type="GO" id="GO:0017148">
    <property type="term" value="P:negative regulation of translation"/>
    <property type="evidence" value="ECO:0007669"/>
    <property type="project" value="TreeGrafter"/>
</dbReference>
<evidence type="ECO:0000256" key="2">
    <source>
        <dbReference type="ARBA" id="ARBA00022980"/>
    </source>
</evidence>
<dbReference type="AlphaFoldDB" id="A0A660SFA6"/>
<dbReference type="Pfam" id="PF00572">
    <property type="entry name" value="Ribosomal_L13"/>
    <property type="match status" value="1"/>
</dbReference>
<dbReference type="CDD" id="cd00392">
    <property type="entry name" value="Ribosomal_L13"/>
    <property type="match status" value="1"/>
</dbReference>
<dbReference type="SUPFAM" id="SSF52161">
    <property type="entry name" value="Ribosomal protein L13"/>
    <property type="match status" value="1"/>
</dbReference>
<dbReference type="InterPro" id="IPR005823">
    <property type="entry name" value="Ribosomal_uL13_bac-type"/>
</dbReference>
<dbReference type="GO" id="GO:0006412">
    <property type="term" value="P:translation"/>
    <property type="evidence" value="ECO:0007669"/>
    <property type="project" value="UniProtKB-UniRule"/>
</dbReference>
<comment type="subunit">
    <text evidence="5">Part of the 50S ribosomal subunit.</text>
</comment>
<dbReference type="PIRSF" id="PIRSF002181">
    <property type="entry name" value="Ribosomal_L13"/>
    <property type="match status" value="1"/>
</dbReference>
<sequence>MRTKVLKKEEVCRKWWLVDAQGKVLGRLATRIATILMGKHRPDYTPHVDNGDFVIVVNADKFHTTGKKRKEKTYYHHSGYPGGLKERTMEELLAKNPTRVLYLAVRGMLPKNRLRDRRMKRLKLYSGEDHPHQAQKPEILEV</sequence>
<name>A0A660SFA6_UNCW3</name>
<keyword evidence="3 5" id="KW-0687">Ribonucleoprotein</keyword>
<dbReference type="InterPro" id="IPR005822">
    <property type="entry name" value="Ribosomal_uL13"/>
</dbReference>
<evidence type="ECO:0000313" key="6">
    <source>
        <dbReference type="EMBL" id="RKX68680.1"/>
    </source>
</evidence>
<protein>
    <recommendedName>
        <fullName evidence="4 5">Large ribosomal subunit protein uL13</fullName>
    </recommendedName>
</protein>
<dbReference type="GO" id="GO:0003729">
    <property type="term" value="F:mRNA binding"/>
    <property type="evidence" value="ECO:0007669"/>
    <property type="project" value="UniProtKB-ARBA"/>
</dbReference>
<dbReference type="FunFam" id="3.90.1180.10:FF:000001">
    <property type="entry name" value="50S ribosomal protein L13"/>
    <property type="match status" value="1"/>
</dbReference>